<dbReference type="PANTHER" id="PTHR22777:SF32">
    <property type="entry name" value="UPF0053 INNER MEMBRANE PROTEIN YFJD"/>
    <property type="match status" value="1"/>
</dbReference>
<keyword evidence="3" id="KW-1003">Cell membrane</keyword>
<dbReference type="Pfam" id="PF01595">
    <property type="entry name" value="CNNM"/>
    <property type="match status" value="1"/>
</dbReference>
<dbReference type="Gene3D" id="3.30.465.10">
    <property type="match status" value="1"/>
</dbReference>
<evidence type="ECO:0000256" key="1">
    <source>
        <dbReference type="ARBA" id="ARBA00004651"/>
    </source>
</evidence>
<evidence type="ECO:0000256" key="8">
    <source>
        <dbReference type="ARBA" id="ARBA00023136"/>
    </source>
</evidence>
<dbReference type="SUPFAM" id="SSF54631">
    <property type="entry name" value="CBS-domain pair"/>
    <property type="match status" value="1"/>
</dbReference>
<feature type="domain" description="CBS" evidence="12">
    <location>
        <begin position="281"/>
        <end position="338"/>
    </location>
</feature>
<dbReference type="InterPro" id="IPR044751">
    <property type="entry name" value="Ion_transp-like_CBS"/>
</dbReference>
<comment type="similarity">
    <text evidence="2">Belongs to the UPF0053 family.</text>
</comment>
<dbReference type="Pfam" id="PF03471">
    <property type="entry name" value="CorC_HlyC"/>
    <property type="match status" value="1"/>
</dbReference>
<sequence>MESAVPAWKWIVAVVFLLGSAFCSGTETALTALGEARARQLRDGGGRRARLLGIWIDHPERVLSTLLIGNTLVNIGAGALAASLAGDLAAWTGWNLPTVVAATTAVTTLVILFFGEIIPKTLGKRHPVRFSLAAIPLARTLSVLLWPVSAFVTRATGALFAVFGGGKAGAAGPAVTSEEIEYLIEMGTREGVLDEVKEELLNSVLEFADRVAKEIMVPRTRMVAIDREAAPEDLVRIVTENPYSRMPVYEGSVDNIVGILLVREIIQEVRHPQKTIALERYLKPAFFVPEGMKISRLLKEMQRRRTHLAVVVDEFGGTSGLVTLEDVIEEIVGEIQDEADVEAAPVKAVAAGVWLADAAVPLHDLEAFLNERLGETPAGQEGARPPEIRFPEEGDYETLGGFVTATAGRVPAVGAILTWDGLTFTVRAGDERRVTRVEIARRADAPGAAHEVAQPAARA</sequence>
<keyword evidence="15" id="KW-1185">Reference proteome</keyword>
<organism evidence="14 15">
    <name type="scientific">Anaeromyxobacter oryzae</name>
    <dbReference type="NCBI Taxonomy" id="2918170"/>
    <lineage>
        <taxon>Bacteria</taxon>
        <taxon>Pseudomonadati</taxon>
        <taxon>Myxococcota</taxon>
        <taxon>Myxococcia</taxon>
        <taxon>Myxococcales</taxon>
        <taxon>Cystobacterineae</taxon>
        <taxon>Anaeromyxobacteraceae</taxon>
        <taxon>Anaeromyxobacter</taxon>
    </lineage>
</organism>
<dbReference type="Proteomes" id="UP001162891">
    <property type="component" value="Chromosome"/>
</dbReference>
<feature type="domain" description="CNNM transmembrane" evidence="13">
    <location>
        <begin position="2"/>
        <end position="197"/>
    </location>
</feature>
<gene>
    <name evidence="14" type="ORF">AMOR_54840</name>
</gene>
<protein>
    <submittedName>
        <fullName evidence="14">Hemolysin</fullName>
    </submittedName>
</protein>
<dbReference type="InterPro" id="IPR046342">
    <property type="entry name" value="CBS_dom_sf"/>
</dbReference>
<evidence type="ECO:0000256" key="6">
    <source>
        <dbReference type="ARBA" id="ARBA00022989"/>
    </source>
</evidence>
<evidence type="ECO:0000256" key="9">
    <source>
        <dbReference type="PROSITE-ProRule" id="PRU00703"/>
    </source>
</evidence>
<evidence type="ECO:0000256" key="7">
    <source>
        <dbReference type="ARBA" id="ARBA00023122"/>
    </source>
</evidence>
<dbReference type="SMART" id="SM00116">
    <property type="entry name" value="CBS"/>
    <property type="match status" value="2"/>
</dbReference>
<keyword evidence="7 9" id="KW-0129">CBS domain</keyword>
<dbReference type="InterPro" id="IPR000644">
    <property type="entry name" value="CBS_dom"/>
</dbReference>
<evidence type="ECO:0000256" key="4">
    <source>
        <dbReference type="ARBA" id="ARBA00022692"/>
    </source>
</evidence>
<evidence type="ECO:0000256" key="11">
    <source>
        <dbReference type="SAM" id="Phobius"/>
    </source>
</evidence>
<evidence type="ECO:0000313" key="15">
    <source>
        <dbReference type="Proteomes" id="UP001162891"/>
    </source>
</evidence>
<dbReference type="InterPro" id="IPR005170">
    <property type="entry name" value="Transptr-assoc_dom"/>
</dbReference>
<dbReference type="SMART" id="SM01091">
    <property type="entry name" value="CorC_HlyC"/>
    <property type="match status" value="1"/>
</dbReference>
<evidence type="ECO:0000256" key="5">
    <source>
        <dbReference type="ARBA" id="ARBA00022737"/>
    </source>
</evidence>
<name>A0ABM7X3X0_9BACT</name>
<dbReference type="CDD" id="cd04590">
    <property type="entry name" value="CBS_pair_CorC_HlyC_assoc"/>
    <property type="match status" value="1"/>
</dbReference>
<dbReference type="EMBL" id="AP025591">
    <property type="protein sequence ID" value="BDG06488.1"/>
    <property type="molecule type" value="Genomic_DNA"/>
</dbReference>
<evidence type="ECO:0000259" key="12">
    <source>
        <dbReference type="PROSITE" id="PS51371"/>
    </source>
</evidence>
<evidence type="ECO:0000256" key="2">
    <source>
        <dbReference type="ARBA" id="ARBA00006337"/>
    </source>
</evidence>
<dbReference type="SUPFAM" id="SSF56176">
    <property type="entry name" value="FAD-binding/transporter-associated domain-like"/>
    <property type="match status" value="1"/>
</dbReference>
<reference evidence="15" key="1">
    <citation type="journal article" date="2022" name="Int. J. Syst. Evol. Microbiol.">
        <title>Anaeromyxobacter oryzae sp. nov., Anaeromyxobacter diazotrophicus sp. nov. and Anaeromyxobacter paludicola sp. nov., isolated from paddy soils.</title>
        <authorList>
            <person name="Itoh H."/>
            <person name="Xu Z."/>
            <person name="Mise K."/>
            <person name="Masuda Y."/>
            <person name="Ushijima N."/>
            <person name="Hayakawa C."/>
            <person name="Shiratori Y."/>
            <person name="Senoo K."/>
        </authorList>
    </citation>
    <scope>NUCLEOTIDE SEQUENCE [LARGE SCALE GENOMIC DNA]</scope>
    <source>
        <strain evidence="15">Red232</strain>
    </source>
</reference>
<feature type="domain" description="CBS" evidence="12">
    <location>
        <begin position="216"/>
        <end position="275"/>
    </location>
</feature>
<keyword evidence="6 10" id="KW-1133">Transmembrane helix</keyword>
<keyword evidence="5" id="KW-0677">Repeat</keyword>
<feature type="transmembrane region" description="Helical" evidence="11">
    <location>
        <begin position="130"/>
        <end position="148"/>
    </location>
</feature>
<evidence type="ECO:0000259" key="13">
    <source>
        <dbReference type="PROSITE" id="PS51846"/>
    </source>
</evidence>
<comment type="subcellular location">
    <subcellularLocation>
        <location evidence="1">Cell membrane</location>
        <topology evidence="1">Multi-pass membrane protein</topology>
    </subcellularLocation>
</comment>
<dbReference type="InterPro" id="IPR016169">
    <property type="entry name" value="FAD-bd_PCMH_sub2"/>
</dbReference>
<dbReference type="Pfam" id="PF00571">
    <property type="entry name" value="CBS"/>
    <property type="match status" value="2"/>
</dbReference>
<feature type="transmembrane region" description="Helical" evidence="11">
    <location>
        <begin position="96"/>
        <end position="118"/>
    </location>
</feature>
<keyword evidence="4 10" id="KW-0812">Transmembrane</keyword>
<keyword evidence="8 10" id="KW-0472">Membrane</keyword>
<evidence type="ECO:0000313" key="14">
    <source>
        <dbReference type="EMBL" id="BDG06488.1"/>
    </source>
</evidence>
<dbReference type="PROSITE" id="PS51846">
    <property type="entry name" value="CNNM"/>
    <property type="match status" value="1"/>
</dbReference>
<evidence type="ECO:0000256" key="10">
    <source>
        <dbReference type="PROSITE-ProRule" id="PRU01193"/>
    </source>
</evidence>
<evidence type="ECO:0000256" key="3">
    <source>
        <dbReference type="ARBA" id="ARBA00022475"/>
    </source>
</evidence>
<dbReference type="InterPro" id="IPR002550">
    <property type="entry name" value="CNNM"/>
</dbReference>
<accession>A0ABM7X3X0</accession>
<proteinExistence type="inferred from homology"/>
<dbReference type="PROSITE" id="PS51371">
    <property type="entry name" value="CBS"/>
    <property type="match status" value="2"/>
</dbReference>
<dbReference type="PANTHER" id="PTHR22777">
    <property type="entry name" value="HEMOLYSIN-RELATED"/>
    <property type="match status" value="1"/>
</dbReference>
<dbReference type="RefSeq" id="WP_248356534.1">
    <property type="nucleotide sequence ID" value="NZ_AP025591.1"/>
</dbReference>
<dbReference type="Gene3D" id="3.10.580.10">
    <property type="entry name" value="CBS-domain"/>
    <property type="match status" value="1"/>
</dbReference>
<dbReference type="InterPro" id="IPR036318">
    <property type="entry name" value="FAD-bd_PCMH-like_sf"/>
</dbReference>